<dbReference type="SUPFAM" id="SSF51905">
    <property type="entry name" value="FAD/NAD(P)-binding domain"/>
    <property type="match status" value="1"/>
</dbReference>
<dbReference type="Proteomes" id="UP000756703">
    <property type="component" value="Unassembled WGS sequence"/>
</dbReference>
<accession>A0A933DUD6</accession>
<dbReference type="AlphaFoldDB" id="A0A933DUD6"/>
<protein>
    <submittedName>
        <fullName evidence="5">FAD-dependent oxidoreductase</fullName>
    </submittedName>
</protein>
<evidence type="ECO:0000256" key="1">
    <source>
        <dbReference type="ARBA" id="ARBA00001974"/>
    </source>
</evidence>
<evidence type="ECO:0000313" key="5">
    <source>
        <dbReference type="EMBL" id="MBI4132898.1"/>
    </source>
</evidence>
<keyword evidence="2" id="KW-0285">Flavoprotein</keyword>
<dbReference type="InterPro" id="IPR036188">
    <property type="entry name" value="FAD/NAD-bd_sf"/>
</dbReference>
<evidence type="ECO:0000256" key="2">
    <source>
        <dbReference type="ARBA" id="ARBA00022630"/>
    </source>
</evidence>
<dbReference type="EMBL" id="JACQMI010000014">
    <property type="protein sequence ID" value="MBI4132898.1"/>
    <property type="molecule type" value="Genomic_DNA"/>
</dbReference>
<organism evidence="5 6">
    <name type="scientific">Candidatus Sungiibacteriota bacterium</name>
    <dbReference type="NCBI Taxonomy" id="2750080"/>
    <lineage>
        <taxon>Bacteria</taxon>
        <taxon>Candidatus Sungiibacteriota</taxon>
    </lineage>
</organism>
<comment type="cofactor">
    <cofactor evidence="1">
        <name>FAD</name>
        <dbReference type="ChEBI" id="CHEBI:57692"/>
    </cofactor>
</comment>
<feature type="non-terminal residue" evidence="5">
    <location>
        <position position="114"/>
    </location>
</feature>
<keyword evidence="4" id="KW-0560">Oxidoreductase</keyword>
<name>A0A933DUD6_9BACT</name>
<gene>
    <name evidence="5" type="ORF">HY473_02330</name>
</gene>
<evidence type="ECO:0000256" key="4">
    <source>
        <dbReference type="ARBA" id="ARBA00023002"/>
    </source>
</evidence>
<dbReference type="PANTHER" id="PTHR42913">
    <property type="entry name" value="APOPTOSIS-INDUCING FACTOR 1"/>
    <property type="match status" value="1"/>
</dbReference>
<sequence>MGETQLHGKEPIVILGGGFGGLASAFALEKELNRTLPNWRGEYAIVVLDRNDRHLYTPILYEVATAFEEDANAWELQQIATISIEEALAGHRISFFQGAVTNIDLANRVILCED</sequence>
<dbReference type="InterPro" id="IPR051169">
    <property type="entry name" value="NADH-Q_oxidoreductase"/>
</dbReference>
<dbReference type="PANTHER" id="PTHR42913:SF3">
    <property type="entry name" value="64 KDA MITOCHONDRIAL NADH DEHYDROGENASE (EUROFUNG)"/>
    <property type="match status" value="1"/>
</dbReference>
<dbReference type="GO" id="GO:0019646">
    <property type="term" value="P:aerobic electron transport chain"/>
    <property type="evidence" value="ECO:0007669"/>
    <property type="project" value="TreeGrafter"/>
</dbReference>
<proteinExistence type="predicted"/>
<keyword evidence="3" id="KW-0274">FAD</keyword>
<dbReference type="GO" id="GO:0003955">
    <property type="term" value="F:NAD(P)H dehydrogenase (quinone) activity"/>
    <property type="evidence" value="ECO:0007669"/>
    <property type="project" value="TreeGrafter"/>
</dbReference>
<evidence type="ECO:0000256" key="3">
    <source>
        <dbReference type="ARBA" id="ARBA00022827"/>
    </source>
</evidence>
<dbReference type="Gene3D" id="3.50.50.100">
    <property type="match status" value="1"/>
</dbReference>
<comment type="caution">
    <text evidence="5">The sequence shown here is derived from an EMBL/GenBank/DDBJ whole genome shotgun (WGS) entry which is preliminary data.</text>
</comment>
<reference evidence="5" key="1">
    <citation type="submission" date="2020-07" db="EMBL/GenBank/DDBJ databases">
        <title>Huge and variable diversity of episymbiotic CPR bacteria and DPANN archaea in groundwater ecosystems.</title>
        <authorList>
            <person name="He C.Y."/>
            <person name="Keren R."/>
            <person name="Whittaker M."/>
            <person name="Farag I.F."/>
            <person name="Doudna J."/>
            <person name="Cate J.H.D."/>
            <person name="Banfield J.F."/>
        </authorList>
    </citation>
    <scope>NUCLEOTIDE SEQUENCE</scope>
    <source>
        <strain evidence="5">NC_groundwater_1225_Ag_S-0.1um_56_177</strain>
    </source>
</reference>
<evidence type="ECO:0000313" key="6">
    <source>
        <dbReference type="Proteomes" id="UP000756703"/>
    </source>
</evidence>